<evidence type="ECO:0000313" key="5">
    <source>
        <dbReference type="Proteomes" id="UP000198701"/>
    </source>
</evidence>
<dbReference type="EMBL" id="FNFU01000009">
    <property type="protein sequence ID" value="SDK63511.1"/>
    <property type="molecule type" value="Genomic_DNA"/>
</dbReference>
<gene>
    <name evidence="4" type="ORF">SAMN05216282_10952</name>
</gene>
<dbReference type="PANTHER" id="PTHR34136">
    <property type="match status" value="1"/>
</dbReference>
<dbReference type="NCBIfam" id="TIGR00696">
    <property type="entry name" value="wecG_tagA_cpsF"/>
    <property type="match status" value="1"/>
</dbReference>
<dbReference type="AlphaFoldDB" id="A0A1G9DI24"/>
<sequence length="273" mass="29471">MRIAHLPADGTPDRPVSSGGPSTARRVDVVGVAVDTLTMAEVVETILRWTDSTTVHVAVGVNADVCNQAAADRVLCGVLASADLTYADGQSIVWAARFLGRIIPERVATTDLIHPLAAACAQQGKKLFLYGGQAGVAERAAARLAAGSPGLLIDTHDGFVLEQHMDRLVREINESGADILLVGLGDPLQQRWVSSHRSELTVPVVLTCGGLFDWTSGAHRRAPAWMIGAGLEWLWRLMIEPRRLAKRYLLGNPAFLLRLGLEILRNHRRATVS</sequence>
<keyword evidence="1" id="KW-0328">Glycosyltransferase</keyword>
<dbReference type="Proteomes" id="UP000198701">
    <property type="component" value="Unassembled WGS sequence"/>
</dbReference>
<proteinExistence type="predicted"/>
<organism evidence="4 5">
    <name type="scientific">Cryobacterium psychrotolerans</name>
    <dbReference type="NCBI Taxonomy" id="386301"/>
    <lineage>
        <taxon>Bacteria</taxon>
        <taxon>Bacillati</taxon>
        <taxon>Actinomycetota</taxon>
        <taxon>Actinomycetes</taxon>
        <taxon>Micrococcales</taxon>
        <taxon>Microbacteriaceae</taxon>
        <taxon>Cryobacterium</taxon>
    </lineage>
</organism>
<dbReference type="RefSeq" id="WP_092323493.1">
    <property type="nucleotide sequence ID" value="NZ_FNFU01000009.1"/>
</dbReference>
<dbReference type="InterPro" id="IPR004629">
    <property type="entry name" value="WecG_TagA_CpsF"/>
</dbReference>
<name>A0A1G9DI24_9MICO</name>
<dbReference type="OrthoDB" id="9771846at2"/>
<reference evidence="4 5" key="1">
    <citation type="submission" date="2016-10" db="EMBL/GenBank/DDBJ databases">
        <authorList>
            <person name="de Groot N.N."/>
        </authorList>
    </citation>
    <scope>NUCLEOTIDE SEQUENCE [LARGE SCALE GENOMIC DNA]</scope>
    <source>
        <strain evidence="4 5">CGMCC 1.5382</strain>
    </source>
</reference>
<evidence type="ECO:0000256" key="3">
    <source>
        <dbReference type="SAM" id="MobiDB-lite"/>
    </source>
</evidence>
<keyword evidence="2 4" id="KW-0808">Transferase</keyword>
<accession>A0A1G9DI24</accession>
<feature type="region of interest" description="Disordered" evidence="3">
    <location>
        <begin position="1"/>
        <end position="23"/>
    </location>
</feature>
<protein>
    <submittedName>
        <fullName evidence="4">N-acetylglucosaminyldiphosphoundecaprenol N-acetyl-beta-D-mannosaminyltransferase</fullName>
    </submittedName>
</protein>
<dbReference type="Pfam" id="PF03808">
    <property type="entry name" value="Glyco_tran_WecG"/>
    <property type="match status" value="1"/>
</dbReference>
<evidence type="ECO:0000256" key="1">
    <source>
        <dbReference type="ARBA" id="ARBA00022676"/>
    </source>
</evidence>
<dbReference type="GO" id="GO:0016758">
    <property type="term" value="F:hexosyltransferase activity"/>
    <property type="evidence" value="ECO:0007669"/>
    <property type="project" value="TreeGrafter"/>
</dbReference>
<evidence type="ECO:0000313" key="4">
    <source>
        <dbReference type="EMBL" id="SDK63511.1"/>
    </source>
</evidence>
<dbReference type="STRING" id="386301.SAMN05216282_10952"/>
<dbReference type="CDD" id="cd06533">
    <property type="entry name" value="Glyco_transf_WecG_TagA"/>
    <property type="match status" value="1"/>
</dbReference>
<dbReference type="PANTHER" id="PTHR34136:SF1">
    <property type="entry name" value="UDP-N-ACETYL-D-MANNOSAMINURONIC ACID TRANSFERASE"/>
    <property type="match status" value="1"/>
</dbReference>
<keyword evidence="5" id="KW-1185">Reference proteome</keyword>
<evidence type="ECO:0000256" key="2">
    <source>
        <dbReference type="ARBA" id="ARBA00022679"/>
    </source>
</evidence>